<comment type="caution">
    <text evidence="2">The sequence shown here is derived from an EMBL/GenBank/DDBJ whole genome shotgun (WGS) entry which is preliminary data.</text>
</comment>
<evidence type="ECO:0008006" key="4">
    <source>
        <dbReference type="Google" id="ProtNLM"/>
    </source>
</evidence>
<dbReference type="EMBL" id="JAPKNK010000006">
    <property type="protein sequence ID" value="MCX5570687.1"/>
    <property type="molecule type" value="Genomic_DNA"/>
</dbReference>
<accession>A0A9X3E3G9</accession>
<keyword evidence="1" id="KW-0732">Signal</keyword>
<feature type="signal peptide" evidence="1">
    <location>
        <begin position="1"/>
        <end position="22"/>
    </location>
</feature>
<reference evidence="2" key="1">
    <citation type="submission" date="2022-11" db="EMBL/GenBank/DDBJ databases">
        <title>Biodiversity and phylogenetic relationships of bacteria.</title>
        <authorList>
            <person name="Machado R.A.R."/>
            <person name="Bhat A."/>
            <person name="Loulou A."/>
            <person name="Kallel S."/>
        </authorList>
    </citation>
    <scope>NUCLEOTIDE SEQUENCE</scope>
    <source>
        <strain evidence="2">K-TC2</strain>
    </source>
</reference>
<dbReference type="Proteomes" id="UP001144805">
    <property type="component" value="Unassembled WGS sequence"/>
</dbReference>
<name>A0A9X3E3G9_9HYPH</name>
<proteinExistence type="predicted"/>
<keyword evidence="3" id="KW-1185">Reference proteome</keyword>
<gene>
    <name evidence="2" type="ORF">OSH07_15875</name>
</gene>
<dbReference type="PROSITE" id="PS51257">
    <property type="entry name" value="PROKAR_LIPOPROTEIN"/>
    <property type="match status" value="1"/>
</dbReference>
<evidence type="ECO:0000313" key="3">
    <source>
        <dbReference type="Proteomes" id="UP001144805"/>
    </source>
</evidence>
<dbReference type="AlphaFoldDB" id="A0A9X3E3G9"/>
<feature type="chain" id="PRO_5040865219" description="Lipoprotein" evidence="1">
    <location>
        <begin position="23"/>
        <end position="56"/>
    </location>
</feature>
<evidence type="ECO:0000256" key="1">
    <source>
        <dbReference type="SAM" id="SignalP"/>
    </source>
</evidence>
<dbReference type="RefSeq" id="WP_266339644.1">
    <property type="nucleotide sequence ID" value="NZ_JAPKNK010000006.1"/>
</dbReference>
<evidence type="ECO:0000313" key="2">
    <source>
        <dbReference type="EMBL" id="MCX5570687.1"/>
    </source>
</evidence>
<organism evidence="2 3">
    <name type="scientific">Kaistia nematophila</name>
    <dbReference type="NCBI Taxonomy" id="2994654"/>
    <lineage>
        <taxon>Bacteria</taxon>
        <taxon>Pseudomonadati</taxon>
        <taxon>Pseudomonadota</taxon>
        <taxon>Alphaproteobacteria</taxon>
        <taxon>Hyphomicrobiales</taxon>
        <taxon>Kaistiaceae</taxon>
        <taxon>Kaistia</taxon>
    </lineage>
</organism>
<sequence>MRTLLAVLALSAGLAGLSSLSACTTNPNSPAIKAMDDPVNACGPGGTSGDCSSGRR</sequence>
<protein>
    <recommendedName>
        <fullName evidence="4">Lipoprotein</fullName>
    </recommendedName>
</protein>